<evidence type="ECO:0000256" key="2">
    <source>
        <dbReference type="ARBA" id="ARBA00023125"/>
    </source>
</evidence>
<dbReference type="SUPFAM" id="SSF46689">
    <property type="entry name" value="Homeodomain-like"/>
    <property type="match status" value="1"/>
</dbReference>
<accession>A0AA41XHB6</accession>
<comment type="caution">
    <text evidence="7">The sequence shown here is derived from an EMBL/GenBank/DDBJ whole genome shotgun (WGS) entry which is preliminary data.</text>
</comment>
<dbReference type="InterPro" id="IPR009057">
    <property type="entry name" value="Homeodomain-like_sf"/>
</dbReference>
<dbReference type="InterPro" id="IPR036271">
    <property type="entry name" value="Tet_transcr_reg_TetR-rel_C_sf"/>
</dbReference>
<protein>
    <submittedName>
        <fullName evidence="7">TetR/AcrR family transcriptional regulator</fullName>
    </submittedName>
</protein>
<dbReference type="EMBL" id="JANLCK010000018">
    <property type="protein sequence ID" value="MCS5727997.1"/>
    <property type="molecule type" value="Genomic_DNA"/>
</dbReference>
<feature type="region of interest" description="Disordered" evidence="5">
    <location>
        <begin position="1"/>
        <end position="29"/>
    </location>
</feature>
<evidence type="ECO:0000256" key="5">
    <source>
        <dbReference type="SAM" id="MobiDB-lite"/>
    </source>
</evidence>
<evidence type="ECO:0000256" key="1">
    <source>
        <dbReference type="ARBA" id="ARBA00023015"/>
    </source>
</evidence>
<name>A0AA41XHB6_9MICO</name>
<dbReference type="InterPro" id="IPR001647">
    <property type="entry name" value="HTH_TetR"/>
</dbReference>
<gene>
    <name evidence="7" type="ORF">N1028_19030</name>
</gene>
<keyword evidence="8" id="KW-1185">Reference proteome</keyword>
<dbReference type="AlphaFoldDB" id="A0AA41XHB6"/>
<dbReference type="GO" id="GO:0003700">
    <property type="term" value="F:DNA-binding transcription factor activity"/>
    <property type="evidence" value="ECO:0007669"/>
    <property type="project" value="TreeGrafter"/>
</dbReference>
<dbReference type="Pfam" id="PF00440">
    <property type="entry name" value="TetR_N"/>
    <property type="match status" value="1"/>
</dbReference>
<dbReference type="RefSeq" id="WP_259531101.1">
    <property type="nucleotide sequence ID" value="NZ_JANLCK010000018.1"/>
</dbReference>
<feature type="domain" description="HTH tetR-type" evidence="6">
    <location>
        <begin position="30"/>
        <end position="90"/>
    </location>
</feature>
<keyword evidence="2 4" id="KW-0238">DNA-binding</keyword>
<dbReference type="PANTHER" id="PTHR30055">
    <property type="entry name" value="HTH-TYPE TRANSCRIPTIONAL REGULATOR RUTR"/>
    <property type="match status" value="1"/>
</dbReference>
<dbReference type="Gene3D" id="1.10.357.10">
    <property type="entry name" value="Tetracycline Repressor, domain 2"/>
    <property type="match status" value="1"/>
</dbReference>
<dbReference type="Gene3D" id="1.10.10.60">
    <property type="entry name" value="Homeodomain-like"/>
    <property type="match status" value="1"/>
</dbReference>
<dbReference type="SUPFAM" id="SSF48498">
    <property type="entry name" value="Tetracyclin repressor-like, C-terminal domain"/>
    <property type="match status" value="1"/>
</dbReference>
<keyword evidence="3" id="KW-0804">Transcription</keyword>
<evidence type="ECO:0000313" key="8">
    <source>
        <dbReference type="Proteomes" id="UP001165587"/>
    </source>
</evidence>
<dbReference type="PROSITE" id="PS50977">
    <property type="entry name" value="HTH_TETR_2"/>
    <property type="match status" value="1"/>
</dbReference>
<proteinExistence type="predicted"/>
<dbReference type="Pfam" id="PF16859">
    <property type="entry name" value="TetR_C_11"/>
    <property type="match status" value="1"/>
</dbReference>
<organism evidence="7 8">
    <name type="scientific">Herbiconiux oxytropis</name>
    <dbReference type="NCBI Taxonomy" id="2970915"/>
    <lineage>
        <taxon>Bacteria</taxon>
        <taxon>Bacillati</taxon>
        <taxon>Actinomycetota</taxon>
        <taxon>Actinomycetes</taxon>
        <taxon>Micrococcales</taxon>
        <taxon>Microbacteriaceae</taxon>
        <taxon>Herbiconiux</taxon>
    </lineage>
</organism>
<evidence type="ECO:0000256" key="3">
    <source>
        <dbReference type="ARBA" id="ARBA00023163"/>
    </source>
</evidence>
<sequence length="234" mass="24787">MPLETTTTAPDAAVPAPDAAPARLGRRRDHSRDADILDAAIEVLAEVGYDGMTMEMVAGRAKAGKATLYRRWPSKGELVVDAVACMKSKGLDADHLPDTGTLRGDLVAMIKPRAVEDADRKLRVMGGLMSVISRSPELAEAISSAIVEPRAEVNRRLFQRAIDRGEIAADCDVATISMVAPSMTAYRLLVTQRPVDRDYLIAIIDGVVLPAVGLKPPAGDPGAQAAPLGPLADD</sequence>
<feature type="DNA-binding region" description="H-T-H motif" evidence="4">
    <location>
        <begin position="53"/>
        <end position="72"/>
    </location>
</feature>
<dbReference type="PROSITE" id="PS01081">
    <property type="entry name" value="HTH_TETR_1"/>
    <property type="match status" value="1"/>
</dbReference>
<dbReference type="InterPro" id="IPR050109">
    <property type="entry name" value="HTH-type_TetR-like_transc_reg"/>
</dbReference>
<dbReference type="GO" id="GO:0000976">
    <property type="term" value="F:transcription cis-regulatory region binding"/>
    <property type="evidence" value="ECO:0007669"/>
    <property type="project" value="TreeGrafter"/>
</dbReference>
<evidence type="ECO:0000313" key="7">
    <source>
        <dbReference type="EMBL" id="MCS5727997.1"/>
    </source>
</evidence>
<reference evidence="7" key="1">
    <citation type="submission" date="2022-08" db="EMBL/GenBank/DDBJ databases">
        <authorList>
            <person name="Deng Y."/>
            <person name="Han X.-F."/>
            <person name="Zhang Y.-Q."/>
        </authorList>
    </citation>
    <scope>NUCLEOTIDE SEQUENCE</scope>
    <source>
        <strain evidence="7">CPCC 203407</strain>
    </source>
</reference>
<dbReference type="InterPro" id="IPR023772">
    <property type="entry name" value="DNA-bd_HTH_TetR-type_CS"/>
</dbReference>
<dbReference type="PRINTS" id="PR00455">
    <property type="entry name" value="HTHTETR"/>
</dbReference>
<evidence type="ECO:0000256" key="4">
    <source>
        <dbReference type="PROSITE-ProRule" id="PRU00335"/>
    </source>
</evidence>
<evidence type="ECO:0000259" key="6">
    <source>
        <dbReference type="PROSITE" id="PS50977"/>
    </source>
</evidence>
<keyword evidence="1" id="KW-0805">Transcription regulation</keyword>
<dbReference type="InterPro" id="IPR011075">
    <property type="entry name" value="TetR_C"/>
</dbReference>
<dbReference type="PANTHER" id="PTHR30055:SF148">
    <property type="entry name" value="TETR-FAMILY TRANSCRIPTIONAL REGULATOR"/>
    <property type="match status" value="1"/>
</dbReference>
<dbReference type="Proteomes" id="UP001165587">
    <property type="component" value="Unassembled WGS sequence"/>
</dbReference>
<feature type="compositionally biased region" description="Low complexity" evidence="5">
    <location>
        <begin position="1"/>
        <end position="22"/>
    </location>
</feature>